<feature type="non-terminal residue" evidence="1">
    <location>
        <position position="1"/>
    </location>
</feature>
<sequence>GFASTSRSPQDAPVVYFSPAKALSLSTQGAKGASRKRLRLHDKVLKDRARVLRGNAELRCKVAAGKRQRDEMRAVRVAKALELRRREGGALDIQRCWRGLKGRRRARGAMRRVVGELSEKVVNRLVSRAVKNAHRMIWMKKEREKVNESVKNESANKIQQYWAKRARESKRIGRWSELYQNRKEERRRKIEKRKEEWSLKMIKKAAVELDALRRAKDIRQDRDLWNECEVGQRVGFMEVERRKLNEVRRVEKVERERRKEERLEIEGKLEGMRMLGREGGGGGGGG</sequence>
<protein>
    <submittedName>
        <fullName evidence="1">Uncharacterized protein</fullName>
    </submittedName>
</protein>
<comment type="caution">
    <text evidence="1">The sequence shown here is derived from an EMBL/GenBank/DDBJ whole genome shotgun (WGS) entry which is preliminary data.</text>
</comment>
<dbReference type="Proteomes" id="UP001165082">
    <property type="component" value="Unassembled WGS sequence"/>
</dbReference>
<accession>A0A9W7ASM3</accession>
<reference evidence="1" key="1">
    <citation type="submission" date="2022-07" db="EMBL/GenBank/DDBJ databases">
        <title>Genome analysis of Parmales, a sister group of diatoms, reveals the evolutionary specialization of diatoms from phago-mixotrophs to photoautotrophs.</title>
        <authorList>
            <person name="Ban H."/>
            <person name="Sato S."/>
            <person name="Yoshikawa S."/>
            <person name="Kazumasa Y."/>
            <person name="Nakamura Y."/>
            <person name="Ichinomiya M."/>
            <person name="Saitoh K."/>
            <person name="Sato N."/>
            <person name="Blanc-Mathieu R."/>
            <person name="Endo H."/>
            <person name="Kuwata A."/>
            <person name="Ogata H."/>
        </authorList>
    </citation>
    <scope>NUCLEOTIDE SEQUENCE</scope>
</reference>
<proteinExistence type="predicted"/>
<name>A0A9W7ASM3_9STRA</name>
<dbReference type="PROSITE" id="PS50096">
    <property type="entry name" value="IQ"/>
    <property type="match status" value="1"/>
</dbReference>
<dbReference type="AlphaFoldDB" id="A0A9W7ASM3"/>
<evidence type="ECO:0000313" key="1">
    <source>
        <dbReference type="EMBL" id="GMH75270.1"/>
    </source>
</evidence>
<keyword evidence="2" id="KW-1185">Reference proteome</keyword>
<gene>
    <name evidence="1" type="ORF">TrRE_jg6163</name>
</gene>
<evidence type="ECO:0000313" key="2">
    <source>
        <dbReference type="Proteomes" id="UP001165082"/>
    </source>
</evidence>
<organism evidence="1 2">
    <name type="scientific">Triparma retinervis</name>
    <dbReference type="NCBI Taxonomy" id="2557542"/>
    <lineage>
        <taxon>Eukaryota</taxon>
        <taxon>Sar</taxon>
        <taxon>Stramenopiles</taxon>
        <taxon>Ochrophyta</taxon>
        <taxon>Bolidophyceae</taxon>
        <taxon>Parmales</taxon>
        <taxon>Triparmaceae</taxon>
        <taxon>Triparma</taxon>
    </lineage>
</organism>
<feature type="non-terminal residue" evidence="1">
    <location>
        <position position="286"/>
    </location>
</feature>
<dbReference type="EMBL" id="BRXZ01001614">
    <property type="protein sequence ID" value="GMH75270.1"/>
    <property type="molecule type" value="Genomic_DNA"/>
</dbReference>